<name>K9UEU6_CHAP6</name>
<organism evidence="1 2">
    <name type="scientific">Chamaesiphon minutus (strain ATCC 27169 / PCC 6605)</name>
    <dbReference type="NCBI Taxonomy" id="1173020"/>
    <lineage>
        <taxon>Bacteria</taxon>
        <taxon>Bacillati</taxon>
        <taxon>Cyanobacteriota</taxon>
        <taxon>Cyanophyceae</taxon>
        <taxon>Gomontiellales</taxon>
        <taxon>Chamaesiphonaceae</taxon>
        <taxon>Chamaesiphon</taxon>
    </lineage>
</organism>
<evidence type="ECO:0000313" key="1">
    <source>
        <dbReference type="EMBL" id="AFY93173.1"/>
    </source>
</evidence>
<dbReference type="AlphaFoldDB" id="K9UEU6"/>
<evidence type="ECO:0000313" key="2">
    <source>
        <dbReference type="Proteomes" id="UP000010366"/>
    </source>
</evidence>
<dbReference type="EMBL" id="CP003600">
    <property type="protein sequence ID" value="AFY93173.1"/>
    <property type="molecule type" value="Genomic_DNA"/>
</dbReference>
<reference evidence="1 2" key="1">
    <citation type="submission" date="2012-05" db="EMBL/GenBank/DDBJ databases">
        <title>Finished chromosome of genome of Chamaesiphon sp. PCC 6605.</title>
        <authorList>
            <consortium name="US DOE Joint Genome Institute"/>
            <person name="Gugger M."/>
            <person name="Coursin T."/>
            <person name="Rippka R."/>
            <person name="Tandeau De Marsac N."/>
            <person name="Huntemann M."/>
            <person name="Wei C.-L."/>
            <person name="Han J."/>
            <person name="Detter J.C."/>
            <person name="Han C."/>
            <person name="Tapia R."/>
            <person name="Chen A."/>
            <person name="Kyrpides N."/>
            <person name="Mavromatis K."/>
            <person name="Markowitz V."/>
            <person name="Szeto E."/>
            <person name="Ivanova N."/>
            <person name="Pagani I."/>
            <person name="Pati A."/>
            <person name="Goodwin L."/>
            <person name="Nordberg H.P."/>
            <person name="Cantor M.N."/>
            <person name="Hua S.X."/>
            <person name="Woyke T."/>
            <person name="Kerfeld C.A."/>
        </authorList>
    </citation>
    <scope>NUCLEOTIDE SEQUENCE [LARGE SCALE GENOMIC DNA]</scope>
    <source>
        <strain evidence="2">ATCC 27169 / PCC 6605</strain>
    </source>
</reference>
<dbReference type="KEGG" id="cmp:Cha6605_2079"/>
<dbReference type="Proteomes" id="UP000010366">
    <property type="component" value="Chromosome"/>
</dbReference>
<proteinExistence type="predicted"/>
<gene>
    <name evidence="1" type="ORF">Cha6605_2079</name>
</gene>
<keyword evidence="2" id="KW-1185">Reference proteome</keyword>
<protein>
    <submittedName>
        <fullName evidence="1">Uncharacterized protein</fullName>
    </submittedName>
</protein>
<dbReference type="HOGENOM" id="CLU_3341919_0_0_3"/>
<sequence>MKLFESPDFYDAIVAATAHFQGAGLTEQLIEKDYYWH</sequence>
<accession>K9UEU6</accession>
<dbReference type="STRING" id="1173020.Cha6605_2079"/>